<dbReference type="CDD" id="cd06170">
    <property type="entry name" value="LuxR_C_like"/>
    <property type="match status" value="1"/>
</dbReference>
<dbReference type="Pfam" id="PF00196">
    <property type="entry name" value="GerE"/>
    <property type="match status" value="1"/>
</dbReference>
<dbReference type="GO" id="GO:0006355">
    <property type="term" value="P:regulation of DNA-templated transcription"/>
    <property type="evidence" value="ECO:0007669"/>
    <property type="project" value="InterPro"/>
</dbReference>
<dbReference type="RefSeq" id="WP_285761089.1">
    <property type="nucleotide sequence ID" value="NZ_BSQG01000007.1"/>
</dbReference>
<dbReference type="InterPro" id="IPR000792">
    <property type="entry name" value="Tscrpt_reg_LuxR_C"/>
</dbReference>
<comment type="caution">
    <text evidence="8">The sequence shown here is derived from an EMBL/GenBank/DDBJ whole genome shotgun (WGS) entry which is preliminary data.</text>
</comment>
<protein>
    <submittedName>
        <fullName evidence="8">DNA-binding response regulator</fullName>
    </submittedName>
</protein>
<dbReference type="PANTHER" id="PTHR43214">
    <property type="entry name" value="TWO-COMPONENT RESPONSE REGULATOR"/>
    <property type="match status" value="1"/>
</dbReference>
<evidence type="ECO:0000256" key="3">
    <source>
        <dbReference type="ARBA" id="ARBA00023125"/>
    </source>
</evidence>
<keyword evidence="9" id="KW-1185">Reference proteome</keyword>
<keyword evidence="2" id="KW-0805">Transcription regulation</keyword>
<keyword evidence="1 5" id="KW-0597">Phosphoprotein</keyword>
<dbReference type="Gene3D" id="3.40.50.2300">
    <property type="match status" value="1"/>
</dbReference>
<dbReference type="CDD" id="cd17535">
    <property type="entry name" value="REC_NarL-like"/>
    <property type="match status" value="1"/>
</dbReference>
<evidence type="ECO:0000256" key="4">
    <source>
        <dbReference type="ARBA" id="ARBA00023163"/>
    </source>
</evidence>
<keyword evidence="3 8" id="KW-0238">DNA-binding</keyword>
<dbReference type="Proteomes" id="UP001165092">
    <property type="component" value="Unassembled WGS sequence"/>
</dbReference>
<dbReference type="Pfam" id="PF00072">
    <property type="entry name" value="Response_reg"/>
    <property type="match status" value="1"/>
</dbReference>
<accession>A0A9W6P9L3</accession>
<dbReference type="GO" id="GO:0000160">
    <property type="term" value="P:phosphorelay signal transduction system"/>
    <property type="evidence" value="ECO:0007669"/>
    <property type="project" value="InterPro"/>
</dbReference>
<evidence type="ECO:0000256" key="2">
    <source>
        <dbReference type="ARBA" id="ARBA00023015"/>
    </source>
</evidence>
<feature type="domain" description="HTH luxR-type" evidence="6">
    <location>
        <begin position="144"/>
        <end position="216"/>
    </location>
</feature>
<evidence type="ECO:0000259" key="7">
    <source>
        <dbReference type="PROSITE" id="PS50110"/>
    </source>
</evidence>
<evidence type="ECO:0000256" key="5">
    <source>
        <dbReference type="PROSITE-ProRule" id="PRU00169"/>
    </source>
</evidence>
<dbReference type="InterPro" id="IPR039420">
    <property type="entry name" value="WalR-like"/>
</dbReference>
<dbReference type="SUPFAM" id="SSF52172">
    <property type="entry name" value="CheY-like"/>
    <property type="match status" value="1"/>
</dbReference>
<gene>
    <name evidence="8" type="ORF">Nans01_38930</name>
</gene>
<dbReference type="InterPro" id="IPR058245">
    <property type="entry name" value="NreC/VraR/RcsB-like_REC"/>
</dbReference>
<dbReference type="PROSITE" id="PS50043">
    <property type="entry name" value="HTH_LUXR_2"/>
    <property type="match status" value="1"/>
</dbReference>
<dbReference type="PROSITE" id="PS50110">
    <property type="entry name" value="RESPONSE_REGULATORY"/>
    <property type="match status" value="1"/>
</dbReference>
<keyword evidence="4" id="KW-0804">Transcription</keyword>
<organism evidence="8 9">
    <name type="scientific">Nocardiopsis ansamitocini</name>
    <dbReference type="NCBI Taxonomy" id="1670832"/>
    <lineage>
        <taxon>Bacteria</taxon>
        <taxon>Bacillati</taxon>
        <taxon>Actinomycetota</taxon>
        <taxon>Actinomycetes</taxon>
        <taxon>Streptosporangiales</taxon>
        <taxon>Nocardiopsidaceae</taxon>
        <taxon>Nocardiopsis</taxon>
    </lineage>
</organism>
<dbReference type="SMART" id="SM00448">
    <property type="entry name" value="REC"/>
    <property type="match status" value="1"/>
</dbReference>
<dbReference type="EMBL" id="BSQG01000007">
    <property type="protein sequence ID" value="GLU49542.1"/>
    <property type="molecule type" value="Genomic_DNA"/>
</dbReference>
<dbReference type="InterPro" id="IPR016032">
    <property type="entry name" value="Sig_transdc_resp-reg_C-effctor"/>
</dbReference>
<sequence length="216" mass="22815">MRVVIAEDDALLRQGLALLLETEGVEVVGAAADIEEFMVLVNRHTPDAVVVDVRLPPTFRDEGLRAAAQLRRATPGFPVLVLSAYVEDGYATELLGDGASGIGYLLKDRVGEVGDFVDALRRVASGGIALDPEVISQLFSRHTAGDPLGSLTAREREVLALMAEGHDNARICHLLELSSAAVSKHIGNIFGKLGLAASGTGSGHRRVLAVLAFLNS</sequence>
<dbReference type="InterPro" id="IPR001789">
    <property type="entry name" value="Sig_transdc_resp-reg_receiver"/>
</dbReference>
<reference evidence="8" key="1">
    <citation type="submission" date="2023-02" db="EMBL/GenBank/DDBJ databases">
        <title>Nocardiopsis ansamitocini NBRC 112285.</title>
        <authorList>
            <person name="Ichikawa N."/>
            <person name="Sato H."/>
            <person name="Tonouchi N."/>
        </authorList>
    </citation>
    <scope>NUCLEOTIDE SEQUENCE</scope>
    <source>
        <strain evidence="8">NBRC 112285</strain>
    </source>
</reference>
<feature type="domain" description="Response regulatory" evidence="7">
    <location>
        <begin position="2"/>
        <end position="122"/>
    </location>
</feature>
<feature type="modified residue" description="4-aspartylphosphate" evidence="5">
    <location>
        <position position="52"/>
    </location>
</feature>
<dbReference type="SUPFAM" id="SSF46894">
    <property type="entry name" value="C-terminal effector domain of the bipartite response regulators"/>
    <property type="match status" value="1"/>
</dbReference>
<dbReference type="AlphaFoldDB" id="A0A9W6P9L3"/>
<dbReference type="PANTHER" id="PTHR43214:SF24">
    <property type="entry name" value="TRANSCRIPTIONAL REGULATORY PROTEIN NARL-RELATED"/>
    <property type="match status" value="1"/>
</dbReference>
<dbReference type="SMART" id="SM00421">
    <property type="entry name" value="HTH_LUXR"/>
    <property type="match status" value="1"/>
</dbReference>
<name>A0A9W6P9L3_9ACTN</name>
<evidence type="ECO:0000259" key="6">
    <source>
        <dbReference type="PROSITE" id="PS50043"/>
    </source>
</evidence>
<evidence type="ECO:0000313" key="9">
    <source>
        <dbReference type="Proteomes" id="UP001165092"/>
    </source>
</evidence>
<dbReference type="PRINTS" id="PR00038">
    <property type="entry name" value="HTHLUXR"/>
</dbReference>
<dbReference type="GO" id="GO:0003677">
    <property type="term" value="F:DNA binding"/>
    <property type="evidence" value="ECO:0007669"/>
    <property type="project" value="UniProtKB-KW"/>
</dbReference>
<dbReference type="InterPro" id="IPR011006">
    <property type="entry name" value="CheY-like_superfamily"/>
</dbReference>
<evidence type="ECO:0000256" key="1">
    <source>
        <dbReference type="ARBA" id="ARBA00022553"/>
    </source>
</evidence>
<evidence type="ECO:0000313" key="8">
    <source>
        <dbReference type="EMBL" id="GLU49542.1"/>
    </source>
</evidence>
<proteinExistence type="predicted"/>